<gene>
    <name evidence="2" type="ORF">MMAGJ_24960</name>
</gene>
<proteinExistence type="predicted"/>
<reference evidence="2 3" key="1">
    <citation type="journal article" date="2019" name="Emerg. Microbes Infect.">
        <title>Comprehensive subspecies identification of 175 nontuberculous mycobacteria species based on 7547 genomic profiles.</title>
        <authorList>
            <person name="Matsumoto Y."/>
            <person name="Kinjo T."/>
            <person name="Motooka D."/>
            <person name="Nabeya D."/>
            <person name="Jung N."/>
            <person name="Uechi K."/>
            <person name="Horii T."/>
            <person name="Iida T."/>
            <person name="Fujita J."/>
            <person name="Nakamura S."/>
        </authorList>
    </citation>
    <scope>NUCLEOTIDE SEQUENCE [LARGE SCALE GENOMIC DNA]</scope>
    <source>
        <strain evidence="2 3">JCM 12375</strain>
    </source>
</reference>
<dbReference type="Gene3D" id="3.40.50.300">
    <property type="entry name" value="P-loop containing nucleotide triphosphate hydrolases"/>
    <property type="match status" value="1"/>
</dbReference>
<dbReference type="EMBL" id="AP022567">
    <property type="protein sequence ID" value="BBX33214.1"/>
    <property type="molecule type" value="Genomic_DNA"/>
</dbReference>
<protein>
    <recommendedName>
        <fullName evidence="1">AAA+ ATPase domain-containing protein</fullName>
    </recommendedName>
</protein>
<sequence length="578" mass="62256">MTVSDDTTGNADAFGFGLHGIRIGGGEMLPLPGPGSVTAVVGANNVGKTTLLNNIVQILRSQSLARSDAPCVVTEMLSPWGGTPEDMMAWLRANARFEERDGRTQINRKQQAYQANIVAAWRRDSPTPMSLTPWFVSHQRPAERIEVCQGTGQLATIGDAPTHPMHVIRTDEKARRQVHEVAEKIFGINLYLDVLASNLYYRIGDPGLPTPSVNEVTADYAHAVAELPMLNDQGDGIRSTLGLLIPLITDNMPLTLIDEPEAFLHPPQARIVGSEIGKTVQENQSQVILATHDKNILLGLIESGAPVTIIHLTRTDEGAEAKQLKVDDVKALWEDITLRYGDALDGLFHSAVIITEGDRDSHFYAAAIDTVHTDSSPDSPAHNLMFVGSNGKQNLAKYVARLDALGVRTVTCPDLDILNDAKKLRALVEAHGGDWSQIESDYKKATAEFLGVPKPPTVESVATAIEAIFDQNVDEVLTEGLARRIADAVKLPATGWGGLKSYGTLAFKADKAAAARLLDALDLMGIVTVRVGVLENFLTTKSAPKGPGWLPIAFAENAHTTAAAREQARRLLTAAGVP</sequence>
<dbReference type="InterPro" id="IPR003593">
    <property type="entry name" value="AAA+_ATPase"/>
</dbReference>
<accession>A0ABN5Y7T8</accession>
<name>A0ABN5Y7T8_MYCME</name>
<evidence type="ECO:0000313" key="3">
    <source>
        <dbReference type="Proteomes" id="UP000465622"/>
    </source>
</evidence>
<evidence type="ECO:0000259" key="1">
    <source>
        <dbReference type="SMART" id="SM00382"/>
    </source>
</evidence>
<dbReference type="SMART" id="SM00382">
    <property type="entry name" value="AAA"/>
    <property type="match status" value="1"/>
</dbReference>
<organism evidence="2 3">
    <name type="scientific">Mycolicibacterium mageritense</name>
    <name type="common">Mycobacterium mageritense</name>
    <dbReference type="NCBI Taxonomy" id="53462"/>
    <lineage>
        <taxon>Bacteria</taxon>
        <taxon>Bacillati</taxon>
        <taxon>Actinomycetota</taxon>
        <taxon>Actinomycetes</taxon>
        <taxon>Mycobacteriales</taxon>
        <taxon>Mycobacteriaceae</taxon>
        <taxon>Mycolicibacterium</taxon>
    </lineage>
</organism>
<dbReference type="Pfam" id="PF20469">
    <property type="entry name" value="OLD-like_TOPRIM"/>
    <property type="match status" value="1"/>
</dbReference>
<evidence type="ECO:0000313" key="2">
    <source>
        <dbReference type="EMBL" id="BBX33214.1"/>
    </source>
</evidence>
<dbReference type="Proteomes" id="UP000465622">
    <property type="component" value="Chromosome"/>
</dbReference>
<dbReference type="PANTHER" id="PTHR43581:SF2">
    <property type="entry name" value="EXCINUCLEASE ATPASE SUBUNIT"/>
    <property type="match status" value="1"/>
</dbReference>
<dbReference type="InterPro" id="IPR027417">
    <property type="entry name" value="P-loop_NTPase"/>
</dbReference>
<keyword evidence="3" id="KW-1185">Reference proteome</keyword>
<dbReference type="InterPro" id="IPR003959">
    <property type="entry name" value="ATPase_AAA_core"/>
</dbReference>
<dbReference type="SUPFAM" id="SSF52540">
    <property type="entry name" value="P-loop containing nucleoside triphosphate hydrolases"/>
    <property type="match status" value="1"/>
</dbReference>
<dbReference type="InterPro" id="IPR051396">
    <property type="entry name" value="Bact_Antivir_Def_Nuclease"/>
</dbReference>
<dbReference type="RefSeq" id="WP_131524626.1">
    <property type="nucleotide sequence ID" value="NZ_AP022567.1"/>
</dbReference>
<feature type="domain" description="AAA+ ATPase" evidence="1">
    <location>
        <begin position="34"/>
        <end position="316"/>
    </location>
</feature>
<dbReference type="PANTHER" id="PTHR43581">
    <property type="entry name" value="ATP/GTP PHOSPHATASE"/>
    <property type="match status" value="1"/>
</dbReference>
<dbReference type="InterPro" id="IPR034139">
    <property type="entry name" value="TOPRIM_OLD"/>
</dbReference>
<dbReference type="Pfam" id="PF13304">
    <property type="entry name" value="AAA_21"/>
    <property type="match status" value="1"/>
</dbReference>